<comment type="similarity">
    <text evidence="1">Belongs to the mandelate racemase/muconate lactonizing enzyme family.</text>
</comment>
<evidence type="ECO:0000259" key="4">
    <source>
        <dbReference type="Pfam" id="PF13378"/>
    </source>
</evidence>
<dbReference type="SUPFAM" id="SSF54826">
    <property type="entry name" value="Enolase N-terminal domain-like"/>
    <property type="match status" value="1"/>
</dbReference>
<feature type="chain" id="PRO_5022100348" evidence="3">
    <location>
        <begin position="31"/>
        <end position="456"/>
    </location>
</feature>
<keyword evidence="2" id="KW-0479">Metal-binding</keyword>
<dbReference type="PANTHER" id="PTHR48080:SF3">
    <property type="entry name" value="ENOLASE SUPERFAMILY MEMBER DDB_G0284701"/>
    <property type="match status" value="1"/>
</dbReference>
<evidence type="ECO:0000256" key="2">
    <source>
        <dbReference type="ARBA" id="ARBA00022723"/>
    </source>
</evidence>
<evidence type="ECO:0000256" key="3">
    <source>
        <dbReference type="SAM" id="SignalP"/>
    </source>
</evidence>
<dbReference type="EMBL" id="CP036267">
    <property type="protein sequence ID" value="QDT31446.1"/>
    <property type="molecule type" value="Genomic_DNA"/>
</dbReference>
<keyword evidence="3" id="KW-0732">Signal</keyword>
<dbReference type="InterPro" id="IPR029065">
    <property type="entry name" value="Enolase_C-like"/>
</dbReference>
<feature type="domain" description="Enolase C-terminal" evidence="4">
    <location>
        <begin position="166"/>
        <end position="371"/>
    </location>
</feature>
<dbReference type="SUPFAM" id="SSF51604">
    <property type="entry name" value="Enolase C-terminal domain-like"/>
    <property type="match status" value="1"/>
</dbReference>
<protein>
    <submittedName>
        <fullName evidence="5">O-succinylbenzoate synthase</fullName>
        <ecNumber evidence="5">4.2.1.113</ecNumber>
    </submittedName>
</protein>
<dbReference type="InterPro" id="IPR036849">
    <property type="entry name" value="Enolase-like_C_sf"/>
</dbReference>
<dbReference type="Gene3D" id="3.20.20.120">
    <property type="entry name" value="Enolase-like C-terminal domain"/>
    <property type="match status" value="1"/>
</dbReference>
<organism evidence="5 6">
    <name type="scientific">Thalassoglobus polymorphus</name>
    <dbReference type="NCBI Taxonomy" id="2527994"/>
    <lineage>
        <taxon>Bacteria</taxon>
        <taxon>Pseudomonadati</taxon>
        <taxon>Planctomycetota</taxon>
        <taxon>Planctomycetia</taxon>
        <taxon>Planctomycetales</taxon>
        <taxon>Planctomycetaceae</taxon>
        <taxon>Thalassoglobus</taxon>
    </lineage>
</organism>
<feature type="signal peptide" evidence="3">
    <location>
        <begin position="1"/>
        <end position="30"/>
    </location>
</feature>
<dbReference type="AlphaFoldDB" id="A0A517QII4"/>
<dbReference type="GO" id="GO:0046872">
    <property type="term" value="F:metal ion binding"/>
    <property type="evidence" value="ECO:0007669"/>
    <property type="project" value="UniProtKB-KW"/>
</dbReference>
<proteinExistence type="inferred from homology"/>
<dbReference type="InterPro" id="IPR034593">
    <property type="entry name" value="DgoD-like"/>
</dbReference>
<evidence type="ECO:0000313" key="6">
    <source>
        <dbReference type="Proteomes" id="UP000315724"/>
    </source>
</evidence>
<dbReference type="GO" id="GO:0043748">
    <property type="term" value="F:O-succinylbenzoate synthase activity"/>
    <property type="evidence" value="ECO:0007669"/>
    <property type="project" value="UniProtKB-EC"/>
</dbReference>
<sequence length="456" mass="51565" precursor="true">MLASRRRFLAQSAATSVLAFSSLSRSNLLAQGSAVSEHHYEVVDVKQTTVKLEYRPAPRRNMDRELPHWRYTEFCEVQLKSQVTGTGETLLYYNWGVPSELDVKRVIGRSAIEMMWDDTLGSGLQMALFDAVGKTAGVPVHALMGQKVHEKTPLSWWNIDTIAEDMASECQLAEQSGYRWYKTKGRPWFDVFAQMDAATKLVSESFKIDMDFNDTLRDADRAMPILERLAEYPQTDIFESPIPQTMVKDNQRITKKTDVKVAMHYGKPSPTTVVRSKCCDGFVIGGGATRVLSRGRFCEQTEMPFWLQLVGSGMTAAFSLHFGGALEQAVWPAVNCHQLYEDDLLVQPIKVEEGYARVPDAPGIGYELNRDLVEKLKVPKPKRRPEPQRLIETSWPDGRKIYTASNGKVNFMLDAANRERYPFFEDGADTRLVENDGSDQWKRLYESARKNGPIAG</sequence>
<dbReference type="PANTHER" id="PTHR48080">
    <property type="entry name" value="D-GALACTONATE DEHYDRATASE-RELATED"/>
    <property type="match status" value="1"/>
</dbReference>
<keyword evidence="5" id="KW-0456">Lyase</keyword>
<keyword evidence="6" id="KW-1185">Reference proteome</keyword>
<dbReference type="EC" id="4.2.1.113" evidence="5"/>
<dbReference type="PROSITE" id="PS51318">
    <property type="entry name" value="TAT"/>
    <property type="match status" value="1"/>
</dbReference>
<evidence type="ECO:0000313" key="5">
    <source>
        <dbReference type="EMBL" id="QDT31446.1"/>
    </source>
</evidence>
<dbReference type="InterPro" id="IPR006311">
    <property type="entry name" value="TAT_signal"/>
</dbReference>
<dbReference type="Proteomes" id="UP000315724">
    <property type="component" value="Chromosome"/>
</dbReference>
<evidence type="ECO:0000256" key="1">
    <source>
        <dbReference type="ARBA" id="ARBA00008031"/>
    </source>
</evidence>
<dbReference type="InterPro" id="IPR029017">
    <property type="entry name" value="Enolase-like_N"/>
</dbReference>
<dbReference type="RefSeq" id="WP_145196004.1">
    <property type="nucleotide sequence ID" value="NZ_CP036267.1"/>
</dbReference>
<dbReference type="Gene3D" id="3.30.390.10">
    <property type="entry name" value="Enolase-like, N-terminal domain"/>
    <property type="match status" value="1"/>
</dbReference>
<gene>
    <name evidence="5" type="primary">menC_1</name>
    <name evidence="5" type="ORF">Mal48_06790</name>
</gene>
<dbReference type="OrthoDB" id="9774531at2"/>
<reference evidence="5 6" key="1">
    <citation type="submission" date="2019-02" db="EMBL/GenBank/DDBJ databases">
        <title>Deep-cultivation of Planctomycetes and their phenomic and genomic characterization uncovers novel biology.</title>
        <authorList>
            <person name="Wiegand S."/>
            <person name="Jogler M."/>
            <person name="Boedeker C."/>
            <person name="Pinto D."/>
            <person name="Vollmers J."/>
            <person name="Rivas-Marin E."/>
            <person name="Kohn T."/>
            <person name="Peeters S.H."/>
            <person name="Heuer A."/>
            <person name="Rast P."/>
            <person name="Oberbeckmann S."/>
            <person name="Bunk B."/>
            <person name="Jeske O."/>
            <person name="Meyerdierks A."/>
            <person name="Storesund J.E."/>
            <person name="Kallscheuer N."/>
            <person name="Luecker S."/>
            <person name="Lage O.M."/>
            <person name="Pohl T."/>
            <person name="Merkel B.J."/>
            <person name="Hornburger P."/>
            <person name="Mueller R.-W."/>
            <person name="Bruemmer F."/>
            <person name="Labrenz M."/>
            <person name="Spormann A.M."/>
            <person name="Op den Camp H."/>
            <person name="Overmann J."/>
            <person name="Amann R."/>
            <person name="Jetten M.S.M."/>
            <person name="Mascher T."/>
            <person name="Medema M.H."/>
            <person name="Devos D.P."/>
            <person name="Kaster A.-K."/>
            <person name="Ovreas L."/>
            <person name="Rohde M."/>
            <person name="Galperin M.Y."/>
            <person name="Jogler C."/>
        </authorList>
    </citation>
    <scope>NUCLEOTIDE SEQUENCE [LARGE SCALE GENOMIC DNA]</scope>
    <source>
        <strain evidence="5 6">Mal48</strain>
    </source>
</reference>
<dbReference type="Pfam" id="PF13378">
    <property type="entry name" value="MR_MLE_C"/>
    <property type="match status" value="1"/>
</dbReference>
<accession>A0A517QII4</accession>
<dbReference type="KEGG" id="tpol:Mal48_06790"/>
<name>A0A517QII4_9PLAN</name>